<keyword evidence="3" id="KW-1185">Reference proteome</keyword>
<name>A0A7R9QT23_9ACAR</name>
<evidence type="ECO:0000313" key="3">
    <source>
        <dbReference type="Proteomes" id="UP000728032"/>
    </source>
</evidence>
<dbReference type="InterPro" id="IPR048395">
    <property type="entry name" value="Glyco_hydro_31_C"/>
</dbReference>
<accession>A0A7R9QT23</accession>
<evidence type="ECO:0000259" key="1">
    <source>
        <dbReference type="Pfam" id="PF21365"/>
    </source>
</evidence>
<dbReference type="PANTHER" id="PTHR22762:SF131">
    <property type="entry name" value="GLYCOSIDE HYDROLASE FAMILY 31 N-TERMINAL DOMAIN-CONTAINING PROTEIN"/>
    <property type="match status" value="1"/>
</dbReference>
<dbReference type="PANTHER" id="PTHR22762">
    <property type="entry name" value="ALPHA-GLUCOSIDASE"/>
    <property type="match status" value="1"/>
</dbReference>
<dbReference type="EMBL" id="OC927459">
    <property type="protein sequence ID" value="CAD7657241.1"/>
    <property type="molecule type" value="Genomic_DNA"/>
</dbReference>
<gene>
    <name evidence="2" type="ORF">ONB1V03_LOCUS13871</name>
</gene>
<feature type="domain" description="Glycosyl hydrolase family 31 C-terminal" evidence="1">
    <location>
        <begin position="41"/>
        <end position="134"/>
    </location>
</feature>
<dbReference type="Gene3D" id="2.60.40.1180">
    <property type="entry name" value="Golgi alpha-mannosidase II"/>
    <property type="match status" value="2"/>
</dbReference>
<organism evidence="2">
    <name type="scientific">Oppiella nova</name>
    <dbReference type="NCBI Taxonomy" id="334625"/>
    <lineage>
        <taxon>Eukaryota</taxon>
        <taxon>Metazoa</taxon>
        <taxon>Ecdysozoa</taxon>
        <taxon>Arthropoda</taxon>
        <taxon>Chelicerata</taxon>
        <taxon>Arachnida</taxon>
        <taxon>Acari</taxon>
        <taxon>Acariformes</taxon>
        <taxon>Sarcoptiformes</taxon>
        <taxon>Oribatida</taxon>
        <taxon>Brachypylina</taxon>
        <taxon>Oppioidea</taxon>
        <taxon>Oppiidae</taxon>
        <taxon>Oppiella</taxon>
    </lineage>
</organism>
<evidence type="ECO:0000313" key="2">
    <source>
        <dbReference type="EMBL" id="CAD7657241.1"/>
    </source>
</evidence>
<dbReference type="GO" id="GO:0004558">
    <property type="term" value="F:alpha-1,4-glucosidase activity"/>
    <property type="evidence" value="ECO:0007669"/>
    <property type="project" value="TreeGrafter"/>
</dbReference>
<dbReference type="InterPro" id="IPR013780">
    <property type="entry name" value="Glyco_hydro_b"/>
</dbReference>
<dbReference type="EMBL" id="CAJPVJ010012634">
    <property type="protein sequence ID" value="CAG2174427.1"/>
    <property type="molecule type" value="Genomic_DNA"/>
</dbReference>
<dbReference type="AlphaFoldDB" id="A0A7R9QT23"/>
<dbReference type="Pfam" id="PF21365">
    <property type="entry name" value="Glyco_hydro_31_3rd"/>
    <property type="match status" value="1"/>
</dbReference>
<proteinExistence type="predicted"/>
<protein>
    <recommendedName>
        <fullName evidence="1">Glycosyl hydrolase family 31 C-terminal domain-containing protein</fullName>
    </recommendedName>
</protein>
<dbReference type="SUPFAM" id="SSF51011">
    <property type="entry name" value="Glycosyl hydrolase domain"/>
    <property type="match status" value="1"/>
</dbReference>
<sequence>MDQDPVALGTMVTRAAKNALSTRYTLLPYLYTLFYHAKTNGDTVSRPLFFEYPADKHTYERTVAETQFMWGSAFMVAPVTQPNITKIKAYLPEGVWYPFSHNKVGKPIASTGEYMEFEAPVDEVNTFLRGGNVVPRLPVRQTTTAMRTEKFTLMVVPDVKGEARGQLYWDDGDSIGTIESGNYTLVTFDVKNATLVTNPQHNEYAGGVTTDTIHVLGVNKKPTTVSIDGQMATNVTYSQDPQWLSVYGLTIDLGKSKHTVEWK</sequence>
<dbReference type="OrthoDB" id="1334205at2759"/>
<dbReference type="Gene3D" id="3.20.20.80">
    <property type="entry name" value="Glycosidases"/>
    <property type="match status" value="1"/>
</dbReference>
<reference evidence="2" key="1">
    <citation type="submission" date="2020-11" db="EMBL/GenBank/DDBJ databases">
        <authorList>
            <person name="Tran Van P."/>
        </authorList>
    </citation>
    <scope>NUCLEOTIDE SEQUENCE</scope>
</reference>
<dbReference type="Proteomes" id="UP000728032">
    <property type="component" value="Unassembled WGS sequence"/>
</dbReference>